<dbReference type="STRING" id="1445577.A0A010Q175"/>
<dbReference type="PANTHER" id="PTHR42973">
    <property type="entry name" value="BINDING OXIDOREDUCTASE, PUTATIVE (AFU_ORTHOLOGUE AFUA_1G17690)-RELATED"/>
    <property type="match status" value="1"/>
</dbReference>
<dbReference type="GO" id="GO:0016491">
    <property type="term" value="F:oxidoreductase activity"/>
    <property type="evidence" value="ECO:0007669"/>
    <property type="project" value="UniProtKB-KW"/>
</dbReference>
<dbReference type="InterPro" id="IPR016166">
    <property type="entry name" value="FAD-bd_PCMH"/>
</dbReference>
<dbReference type="InterPro" id="IPR036318">
    <property type="entry name" value="FAD-bd_PCMH-like_sf"/>
</dbReference>
<evidence type="ECO:0000256" key="2">
    <source>
        <dbReference type="ARBA" id="ARBA00022630"/>
    </source>
</evidence>
<dbReference type="OrthoDB" id="2151789at2759"/>
<dbReference type="InterPro" id="IPR006094">
    <property type="entry name" value="Oxid_FAD_bind_N"/>
</dbReference>
<comment type="similarity">
    <text evidence="1">Belongs to the oxygen-dependent FAD-linked oxidoreductase family.</text>
</comment>
<dbReference type="GO" id="GO:0071949">
    <property type="term" value="F:FAD binding"/>
    <property type="evidence" value="ECO:0007669"/>
    <property type="project" value="InterPro"/>
</dbReference>
<dbReference type="Gene3D" id="3.30.465.10">
    <property type="match status" value="1"/>
</dbReference>
<sequence>MENVLVSVGSGNRWGDVHHFPEPQGLKTAGGRENTVGVSGLLLGGGSSLFSGEVGSAADNVAEYEVVLASGNVVKAIQDENFDLFKALKGGAYNFGLVSRCLLKTLPSRNFYGEVMVSPWTQKNAIVQNFVEMIEGNTNGHPEDTGFAAAAWSPGGGKKIFRGTRNFVSCGRLAGKPPSTLTGIAAQIASTSGEYQVSNTLTFHNALDMGRKVLASFDTVIEEI</sequence>
<evidence type="ECO:0000259" key="5">
    <source>
        <dbReference type="PROSITE" id="PS51387"/>
    </source>
</evidence>
<dbReference type="PROSITE" id="PS51387">
    <property type="entry name" value="FAD_PCMH"/>
    <property type="match status" value="1"/>
</dbReference>
<dbReference type="EMBL" id="JARH01001052">
    <property type="protein sequence ID" value="EXF73557.1"/>
    <property type="molecule type" value="Genomic_DNA"/>
</dbReference>
<organism evidence="6 7">
    <name type="scientific">Colletotrichum fioriniae PJ7</name>
    <dbReference type="NCBI Taxonomy" id="1445577"/>
    <lineage>
        <taxon>Eukaryota</taxon>
        <taxon>Fungi</taxon>
        <taxon>Dikarya</taxon>
        <taxon>Ascomycota</taxon>
        <taxon>Pezizomycotina</taxon>
        <taxon>Sordariomycetes</taxon>
        <taxon>Hypocreomycetidae</taxon>
        <taxon>Glomerellales</taxon>
        <taxon>Glomerellaceae</taxon>
        <taxon>Colletotrichum</taxon>
        <taxon>Colletotrichum acutatum species complex</taxon>
    </lineage>
</organism>
<dbReference type="eggNOG" id="KOG1231">
    <property type="taxonomic scope" value="Eukaryota"/>
</dbReference>
<dbReference type="Pfam" id="PF01565">
    <property type="entry name" value="FAD_binding_4"/>
    <property type="match status" value="1"/>
</dbReference>
<dbReference type="KEGG" id="cfj:CFIO01_02849"/>
<evidence type="ECO:0000256" key="1">
    <source>
        <dbReference type="ARBA" id="ARBA00005466"/>
    </source>
</evidence>
<dbReference type="HOGENOM" id="CLU_1234914_0_0_1"/>
<feature type="domain" description="FAD-binding PCMH-type" evidence="5">
    <location>
        <begin position="1"/>
        <end position="108"/>
    </location>
</feature>
<protein>
    <submittedName>
        <fullName evidence="6">FAD binding domain-containing protein</fullName>
    </submittedName>
</protein>
<dbReference type="SUPFAM" id="SSF56176">
    <property type="entry name" value="FAD-binding/transporter-associated domain-like"/>
    <property type="match status" value="1"/>
</dbReference>
<dbReference type="AlphaFoldDB" id="A0A010Q175"/>
<dbReference type="InterPro" id="IPR016169">
    <property type="entry name" value="FAD-bd_PCMH_sub2"/>
</dbReference>
<evidence type="ECO:0000256" key="4">
    <source>
        <dbReference type="ARBA" id="ARBA00023002"/>
    </source>
</evidence>
<keyword evidence="2" id="KW-0285">Flavoprotein</keyword>
<keyword evidence="7" id="KW-1185">Reference proteome</keyword>
<dbReference type="PANTHER" id="PTHR42973:SF53">
    <property type="entry name" value="FAD-BINDING PCMH-TYPE DOMAIN-CONTAINING PROTEIN-RELATED"/>
    <property type="match status" value="1"/>
</dbReference>
<dbReference type="InterPro" id="IPR050416">
    <property type="entry name" value="FAD-linked_Oxidoreductase"/>
</dbReference>
<evidence type="ECO:0000313" key="7">
    <source>
        <dbReference type="Proteomes" id="UP000020467"/>
    </source>
</evidence>
<dbReference type="Proteomes" id="UP000020467">
    <property type="component" value="Unassembled WGS sequence"/>
</dbReference>
<evidence type="ECO:0000256" key="3">
    <source>
        <dbReference type="ARBA" id="ARBA00022827"/>
    </source>
</evidence>
<comment type="caution">
    <text evidence="6">The sequence shown here is derived from an EMBL/GenBank/DDBJ whole genome shotgun (WGS) entry which is preliminary data.</text>
</comment>
<reference evidence="6 7" key="1">
    <citation type="submission" date="2014-02" db="EMBL/GenBank/DDBJ databases">
        <title>The genome sequence of Colletotrichum fioriniae PJ7.</title>
        <authorList>
            <person name="Baroncelli R."/>
            <person name="Thon M.R."/>
        </authorList>
    </citation>
    <scope>NUCLEOTIDE SEQUENCE [LARGE SCALE GENOMIC DNA]</scope>
    <source>
        <strain evidence="6 7">PJ7</strain>
    </source>
</reference>
<keyword evidence="3" id="KW-0274">FAD</keyword>
<evidence type="ECO:0000313" key="6">
    <source>
        <dbReference type="EMBL" id="EXF73557.1"/>
    </source>
</evidence>
<name>A0A010Q175_9PEZI</name>
<keyword evidence="4" id="KW-0560">Oxidoreductase</keyword>
<gene>
    <name evidence="6" type="ORF">CFIO01_02849</name>
</gene>
<proteinExistence type="inferred from homology"/>
<accession>A0A010Q175</accession>